<feature type="compositionally biased region" description="Basic and acidic residues" evidence="4">
    <location>
        <begin position="575"/>
        <end position="592"/>
    </location>
</feature>
<evidence type="ECO:0000313" key="5">
    <source>
        <dbReference type="EMBL" id="KAF2307791.1"/>
    </source>
</evidence>
<dbReference type="InterPro" id="IPR038538">
    <property type="entry name" value="MTERF_sf"/>
</dbReference>
<sequence length="592" mass="67802">MLWSGGSLFSISSNPRFYRRKRDVLTENADNLGETLIDGRKISDVTRKKAQAALFEYLHSTRNLQFLDAEHMSRNSPNFLKKLLQKVDTEADIGRSVTRFLRYHPINEFEPFFESSGLRPHEYKHFLQRDLMFLSDDDLLLENYHILCNYGIPRNKIGKILREGSIEFGWIEEQLSENISYNWSHLHAILYLVSKTGYSYEQLGVLISKHPGILFEGSGDRTLSLVGFLFKFGSSMKQICSLFRQFPQMQVGKFLMNLRQCYLFLTEIEMDIVEIGKIIRSHSLFLGSCTLKKTNSLLTSLNVGKKRLCDIILQNPQEMKNWVLGSKVGPLPKSQERLRSKTLKTKFLLDLGFEENSKEMEKALKVFRGRGAELQERFDCIMRAGLDRKDVCEMIKICPQILNQKKEVIKMKIDCIVNDLGYPISSLVIFPAFLCYTIPTIKLKLAMYNWLKDQGKVDPTLSLSTVIGCSDKIFVKRYVEVHPRGPETMGRGRGKAKKQTVIASHEDPGSGEEEKAPAYRRRGRPTKPLKDDNEEEEETVEIQEDGKDAKDSISSEDVKNQAAMENGRKRKRPAHTKENTDSAKKGNDVGTN</sequence>
<dbReference type="GO" id="GO:0003676">
    <property type="term" value="F:nucleic acid binding"/>
    <property type="evidence" value="ECO:0007669"/>
    <property type="project" value="InterPro"/>
</dbReference>
<feature type="region of interest" description="Disordered" evidence="4">
    <location>
        <begin position="484"/>
        <end position="592"/>
    </location>
</feature>
<dbReference type="FunFam" id="1.25.70.10:FF:000014">
    <property type="entry name" value="Transcription termination factor MTEF18, mitochondrial"/>
    <property type="match status" value="1"/>
</dbReference>
<dbReference type="Pfam" id="PF02536">
    <property type="entry name" value="mTERF"/>
    <property type="match status" value="2"/>
</dbReference>
<feature type="compositionally biased region" description="Acidic residues" evidence="4">
    <location>
        <begin position="532"/>
        <end position="543"/>
    </location>
</feature>
<evidence type="ECO:0000256" key="2">
    <source>
        <dbReference type="ARBA" id="ARBA00022472"/>
    </source>
</evidence>
<comment type="caution">
    <text evidence="5">The sequence shown here is derived from an EMBL/GenBank/DDBJ whole genome shotgun (WGS) entry which is preliminary data.</text>
</comment>
<name>A0A6A6M269_HEVBR</name>
<dbReference type="Gene3D" id="1.25.70.10">
    <property type="entry name" value="Transcription termination factor 3, mitochondrial"/>
    <property type="match status" value="1"/>
</dbReference>
<dbReference type="PANTHER" id="PTHR13068:SF153">
    <property type="entry name" value="TRANSCRIPTION TERMINATION FACTOR MTEF18, MITOCHONDRIAL-LIKE"/>
    <property type="match status" value="1"/>
</dbReference>
<keyword evidence="3" id="KW-0809">Transit peptide</keyword>
<reference evidence="5 6" key="1">
    <citation type="journal article" date="2020" name="Mol. Plant">
        <title>The Chromosome-Based Rubber Tree Genome Provides New Insights into Spurge Genome Evolution and Rubber Biosynthesis.</title>
        <authorList>
            <person name="Liu J."/>
            <person name="Shi C."/>
            <person name="Shi C.C."/>
            <person name="Li W."/>
            <person name="Zhang Q.J."/>
            <person name="Zhang Y."/>
            <person name="Li K."/>
            <person name="Lu H.F."/>
            <person name="Shi C."/>
            <person name="Zhu S.T."/>
            <person name="Xiao Z.Y."/>
            <person name="Nan H."/>
            <person name="Yue Y."/>
            <person name="Zhu X.G."/>
            <person name="Wu Y."/>
            <person name="Hong X.N."/>
            <person name="Fan G.Y."/>
            <person name="Tong Y."/>
            <person name="Zhang D."/>
            <person name="Mao C.L."/>
            <person name="Liu Y.L."/>
            <person name="Hao S.J."/>
            <person name="Liu W.Q."/>
            <person name="Lv M.Q."/>
            <person name="Zhang H.B."/>
            <person name="Liu Y."/>
            <person name="Hu-Tang G.R."/>
            <person name="Wang J.P."/>
            <person name="Wang J.H."/>
            <person name="Sun Y.H."/>
            <person name="Ni S.B."/>
            <person name="Chen W.B."/>
            <person name="Zhang X.C."/>
            <person name="Jiao Y.N."/>
            <person name="Eichler E.E."/>
            <person name="Li G.H."/>
            <person name="Liu X."/>
            <person name="Gao L.Z."/>
        </authorList>
    </citation>
    <scope>NUCLEOTIDE SEQUENCE [LARGE SCALE GENOMIC DNA]</scope>
    <source>
        <strain evidence="6">cv. GT1</strain>
        <tissue evidence="5">Leaf</tissue>
    </source>
</reference>
<protein>
    <submittedName>
        <fullName evidence="5">Uncharacterized protein</fullName>
    </submittedName>
</protein>
<keyword evidence="2" id="KW-0804">Transcription</keyword>
<feature type="compositionally biased region" description="Basic residues" evidence="4">
    <location>
        <begin position="518"/>
        <end position="527"/>
    </location>
</feature>
<proteinExistence type="inferred from homology"/>
<keyword evidence="2" id="KW-0806">Transcription termination</keyword>
<dbReference type="SMART" id="SM00733">
    <property type="entry name" value="Mterf"/>
    <property type="match status" value="2"/>
</dbReference>
<keyword evidence="6" id="KW-1185">Reference proteome</keyword>
<dbReference type="Proteomes" id="UP000467840">
    <property type="component" value="Chromosome 9"/>
</dbReference>
<dbReference type="PANTHER" id="PTHR13068">
    <property type="entry name" value="CGI-12 PROTEIN-RELATED"/>
    <property type="match status" value="1"/>
</dbReference>
<accession>A0A6A6M269</accession>
<evidence type="ECO:0000313" key="6">
    <source>
        <dbReference type="Proteomes" id="UP000467840"/>
    </source>
</evidence>
<evidence type="ECO:0000256" key="3">
    <source>
        <dbReference type="ARBA" id="ARBA00022946"/>
    </source>
</evidence>
<comment type="similarity">
    <text evidence="1">Belongs to the mTERF family.</text>
</comment>
<dbReference type="InterPro" id="IPR003690">
    <property type="entry name" value="MTERF"/>
</dbReference>
<feature type="compositionally biased region" description="Basic and acidic residues" evidence="4">
    <location>
        <begin position="504"/>
        <end position="517"/>
    </location>
</feature>
<feature type="compositionally biased region" description="Basic and acidic residues" evidence="4">
    <location>
        <begin position="544"/>
        <end position="559"/>
    </location>
</feature>
<evidence type="ECO:0000256" key="4">
    <source>
        <dbReference type="SAM" id="MobiDB-lite"/>
    </source>
</evidence>
<gene>
    <name evidence="5" type="ORF">GH714_031772</name>
</gene>
<organism evidence="5 6">
    <name type="scientific">Hevea brasiliensis</name>
    <name type="common">Para rubber tree</name>
    <name type="synonym">Siphonia brasiliensis</name>
    <dbReference type="NCBI Taxonomy" id="3981"/>
    <lineage>
        <taxon>Eukaryota</taxon>
        <taxon>Viridiplantae</taxon>
        <taxon>Streptophyta</taxon>
        <taxon>Embryophyta</taxon>
        <taxon>Tracheophyta</taxon>
        <taxon>Spermatophyta</taxon>
        <taxon>Magnoliopsida</taxon>
        <taxon>eudicotyledons</taxon>
        <taxon>Gunneridae</taxon>
        <taxon>Pentapetalae</taxon>
        <taxon>rosids</taxon>
        <taxon>fabids</taxon>
        <taxon>Malpighiales</taxon>
        <taxon>Euphorbiaceae</taxon>
        <taxon>Crotonoideae</taxon>
        <taxon>Micrandreae</taxon>
        <taxon>Hevea</taxon>
    </lineage>
</organism>
<dbReference type="AlphaFoldDB" id="A0A6A6M269"/>
<keyword evidence="2" id="KW-0805">Transcription regulation</keyword>
<dbReference type="GO" id="GO:0006353">
    <property type="term" value="P:DNA-templated transcription termination"/>
    <property type="evidence" value="ECO:0007669"/>
    <property type="project" value="UniProtKB-KW"/>
</dbReference>
<dbReference type="EMBL" id="JAAGAX010000008">
    <property type="protein sequence ID" value="KAF2307791.1"/>
    <property type="molecule type" value="Genomic_DNA"/>
</dbReference>
<evidence type="ECO:0000256" key="1">
    <source>
        <dbReference type="ARBA" id="ARBA00007692"/>
    </source>
</evidence>